<evidence type="ECO:0000313" key="7">
    <source>
        <dbReference type="EMBL" id="PIL27806.1"/>
    </source>
</evidence>
<dbReference type="Pfam" id="PF05653">
    <property type="entry name" value="Mg_trans_NIPA"/>
    <property type="match status" value="1"/>
</dbReference>
<feature type="transmembrane region" description="Helical" evidence="6">
    <location>
        <begin position="248"/>
        <end position="267"/>
    </location>
</feature>
<dbReference type="GO" id="GO:0015095">
    <property type="term" value="F:magnesium ion transmembrane transporter activity"/>
    <property type="evidence" value="ECO:0007669"/>
    <property type="project" value="InterPro"/>
</dbReference>
<name>A0A2G8S213_9APHY</name>
<feature type="transmembrane region" description="Helical" evidence="6">
    <location>
        <begin position="79"/>
        <end position="100"/>
    </location>
</feature>
<comment type="subcellular location">
    <subcellularLocation>
        <location evidence="1">Membrane</location>
        <topology evidence="1">Multi-pass membrane protein</topology>
    </subcellularLocation>
</comment>
<reference evidence="7 8" key="1">
    <citation type="journal article" date="2015" name="Sci. Rep.">
        <title>Chromosome-level genome map provides insights into diverse defense mechanisms in the medicinal fungus Ganoderma sinense.</title>
        <authorList>
            <person name="Zhu Y."/>
            <person name="Xu J."/>
            <person name="Sun C."/>
            <person name="Zhou S."/>
            <person name="Xu H."/>
            <person name="Nelson D.R."/>
            <person name="Qian J."/>
            <person name="Song J."/>
            <person name="Luo H."/>
            <person name="Xiang L."/>
            <person name="Li Y."/>
            <person name="Xu Z."/>
            <person name="Ji A."/>
            <person name="Wang L."/>
            <person name="Lu S."/>
            <person name="Hayward A."/>
            <person name="Sun W."/>
            <person name="Li X."/>
            <person name="Schwartz D.C."/>
            <person name="Wang Y."/>
            <person name="Chen S."/>
        </authorList>
    </citation>
    <scope>NUCLEOTIDE SEQUENCE [LARGE SCALE GENOMIC DNA]</scope>
    <source>
        <strain evidence="7 8">ZZ0214-1</strain>
    </source>
</reference>
<keyword evidence="4 6" id="KW-0472">Membrane</keyword>
<feature type="region of interest" description="Disordered" evidence="5">
    <location>
        <begin position="334"/>
        <end position="363"/>
    </location>
</feature>
<evidence type="ECO:0000256" key="5">
    <source>
        <dbReference type="SAM" id="MobiDB-lite"/>
    </source>
</evidence>
<dbReference type="InterPro" id="IPR037185">
    <property type="entry name" value="EmrE-like"/>
</dbReference>
<comment type="caution">
    <text evidence="7">The sequence shown here is derived from an EMBL/GenBank/DDBJ whole genome shotgun (WGS) entry which is preliminary data.</text>
</comment>
<feature type="transmembrane region" description="Helical" evidence="6">
    <location>
        <begin position="147"/>
        <end position="166"/>
    </location>
</feature>
<evidence type="ECO:0000256" key="2">
    <source>
        <dbReference type="ARBA" id="ARBA00022692"/>
    </source>
</evidence>
<evidence type="ECO:0000256" key="6">
    <source>
        <dbReference type="SAM" id="Phobius"/>
    </source>
</evidence>
<feature type="transmembrane region" description="Helical" evidence="6">
    <location>
        <begin position="175"/>
        <end position="195"/>
    </location>
</feature>
<feature type="transmembrane region" description="Helical" evidence="6">
    <location>
        <begin position="273"/>
        <end position="292"/>
    </location>
</feature>
<proteinExistence type="predicted"/>
<keyword evidence="2 6" id="KW-0812">Transmembrane</keyword>
<feature type="transmembrane region" description="Helical" evidence="6">
    <location>
        <begin position="6"/>
        <end position="25"/>
    </location>
</feature>
<protein>
    <submittedName>
        <fullName evidence="7">Transporter</fullName>
    </submittedName>
</protein>
<feature type="transmembrane region" description="Helical" evidence="6">
    <location>
        <begin position="54"/>
        <end position="73"/>
    </location>
</feature>
<evidence type="ECO:0000313" key="8">
    <source>
        <dbReference type="Proteomes" id="UP000230002"/>
    </source>
</evidence>
<dbReference type="PANTHER" id="PTHR12570">
    <property type="match status" value="1"/>
</dbReference>
<dbReference type="OrthoDB" id="6428174at2759"/>
<sequence>MIEDKYIGLTLAVSSSLAIGTSFILTKKGLNQASEASAYSSSASDSYTYLRNPIWWAGMTTLILGEVANFAAYTFAPPILVTPLGALSVIIGAILASFLLHEELGHLGRVGCSLCLLGSLIIVLHAPPDKEINTVDEILDYAKQPGFMMYCFTVLVFSVVMIYGVVPKYGRTNPLVYISICSLVGSVSVMAIKGFGVAVKLTFAGNNQFSHTSTYVFGVTVVFCILVQMNYFNKALDTFSTNVVNPMYYVGFSTATIVASVILFQGFNTDDPANSISLLAGFITTFLGVHLLEISRKPDPSALPGGHPHTALEAGLMNPRLSIHGRMSIDGWGGAAGTPIGSTMPTPWNPGHGHGQGHGRRSSLYRHQTQTLFQAFEEDEDERGGADGLGLDTLREVEDDELEADERTALRSGRRFGNGNGNGSAHASPRSHSGSNTPRETRSPRI</sequence>
<evidence type="ECO:0000256" key="4">
    <source>
        <dbReference type="ARBA" id="ARBA00023136"/>
    </source>
</evidence>
<dbReference type="InterPro" id="IPR008521">
    <property type="entry name" value="Mg_trans_NIPA"/>
</dbReference>
<feature type="transmembrane region" description="Helical" evidence="6">
    <location>
        <begin position="107"/>
        <end position="127"/>
    </location>
</feature>
<dbReference type="GO" id="GO:0016020">
    <property type="term" value="C:membrane"/>
    <property type="evidence" value="ECO:0007669"/>
    <property type="project" value="UniProtKB-SubCell"/>
</dbReference>
<keyword evidence="8" id="KW-1185">Reference proteome</keyword>
<gene>
    <name evidence="7" type="ORF">GSI_10960</name>
</gene>
<keyword evidence="3 6" id="KW-1133">Transmembrane helix</keyword>
<dbReference type="AlphaFoldDB" id="A0A2G8S213"/>
<dbReference type="EMBL" id="AYKW01000034">
    <property type="protein sequence ID" value="PIL27806.1"/>
    <property type="molecule type" value="Genomic_DNA"/>
</dbReference>
<accession>A0A2G8S213</accession>
<evidence type="ECO:0000256" key="1">
    <source>
        <dbReference type="ARBA" id="ARBA00004141"/>
    </source>
</evidence>
<dbReference type="PANTHER" id="PTHR12570:SF85">
    <property type="entry name" value="DUF803 DOMAIN MEMBRANE PROTEIN (AFU_ORTHOLOGUE AFUA_1G15880)"/>
    <property type="match status" value="1"/>
</dbReference>
<dbReference type="Proteomes" id="UP000230002">
    <property type="component" value="Unassembled WGS sequence"/>
</dbReference>
<dbReference type="SUPFAM" id="SSF103481">
    <property type="entry name" value="Multidrug resistance efflux transporter EmrE"/>
    <property type="match status" value="1"/>
</dbReference>
<feature type="region of interest" description="Disordered" evidence="5">
    <location>
        <begin position="376"/>
        <end position="446"/>
    </location>
</feature>
<organism evidence="7 8">
    <name type="scientific">Ganoderma sinense ZZ0214-1</name>
    <dbReference type="NCBI Taxonomy" id="1077348"/>
    <lineage>
        <taxon>Eukaryota</taxon>
        <taxon>Fungi</taxon>
        <taxon>Dikarya</taxon>
        <taxon>Basidiomycota</taxon>
        <taxon>Agaricomycotina</taxon>
        <taxon>Agaricomycetes</taxon>
        <taxon>Polyporales</taxon>
        <taxon>Polyporaceae</taxon>
        <taxon>Ganoderma</taxon>
    </lineage>
</organism>
<feature type="transmembrane region" description="Helical" evidence="6">
    <location>
        <begin position="215"/>
        <end position="236"/>
    </location>
</feature>
<evidence type="ECO:0000256" key="3">
    <source>
        <dbReference type="ARBA" id="ARBA00022989"/>
    </source>
</evidence>